<dbReference type="AlphaFoldDB" id="A0A078M3S1"/>
<keyword evidence="1" id="KW-0472">Membrane</keyword>
<keyword evidence="1" id="KW-1133">Transmembrane helix</keyword>
<feature type="transmembrane region" description="Helical" evidence="1">
    <location>
        <begin position="12"/>
        <end position="33"/>
    </location>
</feature>
<evidence type="ECO:0000313" key="2">
    <source>
        <dbReference type="EMBL" id="CEA02168.1"/>
    </source>
</evidence>
<sequence>MKNMNKSKMTVIILFILMLISITLLLVFIFMAVDNLEERKGATSEIHPVTEEQLSIYEIPAASSEFLINTEEQKTSDQNGLDVFNLKNTG</sequence>
<dbReference type="RefSeq" id="WP_035810133.1">
    <property type="nucleotide sequence ID" value="NZ_CCSE01000001.1"/>
</dbReference>
<reference evidence="2 3" key="1">
    <citation type="submission" date="2014-07" db="EMBL/GenBank/DDBJ databases">
        <authorList>
            <person name="Urmite Genomes Urmite Genomes"/>
        </authorList>
    </citation>
    <scope>NUCLEOTIDE SEQUENCE [LARGE SCALE GENOMIC DNA]</scope>
    <source>
        <strain evidence="2 3">13MG44_air</strain>
    </source>
</reference>
<dbReference type="STRING" id="1461582.BN1048_01622"/>
<dbReference type="EMBL" id="CCSE01000001">
    <property type="protein sequence ID" value="CEA02168.1"/>
    <property type="molecule type" value="Genomic_DNA"/>
</dbReference>
<dbReference type="HOGENOM" id="CLU_2436860_0_0_9"/>
<evidence type="ECO:0000313" key="3">
    <source>
        <dbReference type="Proteomes" id="UP000044136"/>
    </source>
</evidence>
<gene>
    <name evidence="2" type="ORF">BN1048_01622</name>
</gene>
<keyword evidence="1" id="KW-0812">Transmembrane</keyword>
<evidence type="ECO:0000256" key="1">
    <source>
        <dbReference type="SAM" id="Phobius"/>
    </source>
</evidence>
<proteinExistence type="predicted"/>
<protein>
    <submittedName>
        <fullName evidence="2">Uncharacterized protein</fullName>
    </submittedName>
</protein>
<keyword evidence="3" id="KW-1185">Reference proteome</keyword>
<dbReference type="OrthoDB" id="9930282at2"/>
<dbReference type="Proteomes" id="UP000044136">
    <property type="component" value="Unassembled WGS sequence"/>
</dbReference>
<accession>A0A078M3S1</accession>
<organism evidence="2 3">
    <name type="scientific">Jeotgalicoccus saudimassiliensis</name>
    <dbReference type="NCBI Taxonomy" id="1461582"/>
    <lineage>
        <taxon>Bacteria</taxon>
        <taxon>Bacillati</taxon>
        <taxon>Bacillota</taxon>
        <taxon>Bacilli</taxon>
        <taxon>Bacillales</taxon>
        <taxon>Staphylococcaceae</taxon>
        <taxon>Jeotgalicoccus</taxon>
    </lineage>
</organism>
<name>A0A078M3S1_9STAP</name>